<gene>
    <name evidence="3" type="ORF">S01H1_68797</name>
</gene>
<feature type="non-terminal residue" evidence="3">
    <location>
        <position position="248"/>
    </location>
</feature>
<dbReference type="SMART" id="SM00091">
    <property type="entry name" value="PAS"/>
    <property type="match status" value="1"/>
</dbReference>
<evidence type="ECO:0000259" key="2">
    <source>
        <dbReference type="SMART" id="SM00091"/>
    </source>
</evidence>
<dbReference type="AlphaFoldDB" id="X0YDN0"/>
<feature type="non-terminal residue" evidence="3">
    <location>
        <position position="1"/>
    </location>
</feature>
<keyword evidence="1" id="KW-0812">Transmembrane</keyword>
<evidence type="ECO:0000313" key="3">
    <source>
        <dbReference type="EMBL" id="GAG34926.1"/>
    </source>
</evidence>
<keyword evidence="1" id="KW-1133">Transmembrane helix</keyword>
<dbReference type="SUPFAM" id="SSF55785">
    <property type="entry name" value="PYP-like sensor domain (PAS domain)"/>
    <property type="match status" value="1"/>
</dbReference>
<proteinExistence type="predicted"/>
<dbReference type="Gene3D" id="3.30.450.20">
    <property type="entry name" value="PAS domain"/>
    <property type="match status" value="1"/>
</dbReference>
<organism evidence="3">
    <name type="scientific">marine sediment metagenome</name>
    <dbReference type="NCBI Taxonomy" id="412755"/>
    <lineage>
        <taxon>unclassified sequences</taxon>
        <taxon>metagenomes</taxon>
        <taxon>ecological metagenomes</taxon>
    </lineage>
</organism>
<sequence>AFDLIRQGNSDSAVSVLFGNEYEQQKCVYSDGMANFDAVITGVAISDMKRAARTISVKAAIVIFLSPLVLLTWLIVFRSVRRWGKILIHNNRLLAEQADELVSLNKNLDQKVVERTRELEASQEFAVKARRVAEDANKSLTAEITERMEAEKSLRIFESYIKASGQGMAMSSLDGKITYANPELCRMLEEDNPEDIYGKEIADYYPEILRQRLKEEIFPDVMRLGQWKGEMMMLTKNGKIIPTYENIF</sequence>
<protein>
    <recommendedName>
        <fullName evidence="2">PAS domain-containing protein</fullName>
    </recommendedName>
</protein>
<feature type="domain" description="PAS" evidence="2">
    <location>
        <begin position="155"/>
        <end position="222"/>
    </location>
</feature>
<evidence type="ECO:0000256" key="1">
    <source>
        <dbReference type="SAM" id="Phobius"/>
    </source>
</evidence>
<keyword evidence="1" id="KW-0472">Membrane</keyword>
<dbReference type="CDD" id="cd00130">
    <property type="entry name" value="PAS"/>
    <property type="match status" value="1"/>
</dbReference>
<comment type="caution">
    <text evidence="3">The sequence shown here is derived from an EMBL/GenBank/DDBJ whole genome shotgun (WGS) entry which is preliminary data.</text>
</comment>
<dbReference type="EMBL" id="BARS01045634">
    <property type="protein sequence ID" value="GAG34926.1"/>
    <property type="molecule type" value="Genomic_DNA"/>
</dbReference>
<dbReference type="Pfam" id="PF13426">
    <property type="entry name" value="PAS_9"/>
    <property type="match status" value="1"/>
</dbReference>
<reference evidence="3" key="1">
    <citation type="journal article" date="2014" name="Front. Microbiol.">
        <title>High frequency of phylogenetically diverse reductive dehalogenase-homologous genes in deep subseafloor sedimentary metagenomes.</title>
        <authorList>
            <person name="Kawai M."/>
            <person name="Futagami T."/>
            <person name="Toyoda A."/>
            <person name="Takaki Y."/>
            <person name="Nishi S."/>
            <person name="Hori S."/>
            <person name="Arai W."/>
            <person name="Tsubouchi T."/>
            <person name="Morono Y."/>
            <person name="Uchiyama I."/>
            <person name="Ito T."/>
            <person name="Fujiyama A."/>
            <person name="Inagaki F."/>
            <person name="Takami H."/>
        </authorList>
    </citation>
    <scope>NUCLEOTIDE SEQUENCE</scope>
    <source>
        <strain evidence="3">Expedition CK06-06</strain>
    </source>
</reference>
<accession>X0YDN0</accession>
<feature type="transmembrane region" description="Helical" evidence="1">
    <location>
        <begin position="55"/>
        <end position="77"/>
    </location>
</feature>
<dbReference type="InterPro" id="IPR035965">
    <property type="entry name" value="PAS-like_dom_sf"/>
</dbReference>
<name>X0YDN0_9ZZZZ</name>
<dbReference type="InterPro" id="IPR000014">
    <property type="entry name" value="PAS"/>
</dbReference>